<dbReference type="EMBL" id="QLYR01000009">
    <property type="protein sequence ID" value="RAQ22743.1"/>
    <property type="molecule type" value="Genomic_DNA"/>
</dbReference>
<accession>A0A328UE84</accession>
<organism evidence="1 2">
    <name type="scientific">Hydrogeniiclostridium mannosilyticum</name>
    <dbReference type="NCBI Taxonomy" id="2764322"/>
    <lineage>
        <taxon>Bacteria</taxon>
        <taxon>Bacillati</taxon>
        <taxon>Bacillota</taxon>
        <taxon>Clostridia</taxon>
        <taxon>Eubacteriales</taxon>
        <taxon>Acutalibacteraceae</taxon>
        <taxon>Hydrogeniiclostridium</taxon>
    </lineage>
</organism>
<dbReference type="PANTHER" id="PTHR36848:SF2">
    <property type="entry name" value="SECRETED PROTEIN"/>
    <property type="match status" value="1"/>
</dbReference>
<reference evidence="1 2" key="1">
    <citation type="submission" date="2018-06" db="EMBL/GenBank/DDBJ databases">
        <title>Noncontiguous genome sequence of Ruminococcaceae bacterium ASD2818.</title>
        <authorList>
            <person name="Chaplin A.V."/>
            <person name="Sokolova S.R."/>
            <person name="Kochetkova T.O."/>
            <person name="Goltsov A.Y."/>
            <person name="Trofimov D.Y."/>
            <person name="Efimov B.A."/>
        </authorList>
    </citation>
    <scope>NUCLEOTIDE SEQUENCE [LARGE SCALE GENOMIC DNA]</scope>
    <source>
        <strain evidence="1 2">ASD2818</strain>
    </source>
</reference>
<evidence type="ECO:0000313" key="2">
    <source>
        <dbReference type="Proteomes" id="UP000249377"/>
    </source>
</evidence>
<dbReference type="SUPFAM" id="SSF49785">
    <property type="entry name" value="Galactose-binding domain-like"/>
    <property type="match status" value="1"/>
</dbReference>
<dbReference type="AlphaFoldDB" id="A0A328UE84"/>
<name>A0A328UE84_9FIRM</name>
<sequence>MTHDYITPLFWQHGEAEEVLREEIQHMKSVGIQSFVAEPRPHPDYLSDGWWRDMAILVDEAQKNDMKVWIFDDGDYPSGWANGLIPEKYPEHLKVYLAENHIDVTGPRNGAYFLAGRWIGEGEKLLYVVAAQRKDRGMDIIGETLTDITDHMHNGRLYWDVPEGEWRIFIIKQTHTGEEAHTSSYINPLSREAVRAYIDIIHEEHYKRFGSEFGKTIQGFFTDEPRFGNTTGYDRAIGRSRMPLPYCDSVLQLMQEKGIEKIPQLLPCLWYNAGGAEVDVRYVYMDVVSGLFAKNFTGQLGDWCRAHQVKLIGHLVEENGAHARLGYGAGHYFRAVEGMDAAGLDIVCNLYPEQTSGSYYTGFNFFDSDFSHWGLSKMASSAACLDPKKKGVTICETFGAYGWNEGLKVMKWITDVLTVRGVNHMVPHAFSPQEFPDPDCPPHFYARGENPQFRHFDVWSSYANDVCGRITDGLHKAPVAVLYHAEAEWGGEAMPFEKVVKVLMQRQIDSDVVSADMLVDEEISKVENGVLGVHAQQYRALVVPYAQYLPAPLLASLKKMAEAGLKVWFIRDFPQRAYLYGAVDCSAFEKVTLEKLPEKAAQAGIVDIKLSDYNPDICYIHYEKEGTDSYFLVNQSTRHTFDGWVELPAGKAIHLYDPMRHRSYRAEQSSANGKTRVQLYLQPYESLFLVADGQQELPARCTPKDFPKQRAVDGVWRISSATSKEYPAFTEQPYQELVNLAEPDKLPEFAGIVRYELSFEWDAAKPAQALLDLGNVYECATVTLNGEEVGTCICPPYQFVLEPGLLKKGNNQLVVEVVNTLVKSHEECSFDWYFPQEPTGLLGPVSLRY</sequence>
<dbReference type="Gene3D" id="3.40.50.880">
    <property type="match status" value="1"/>
</dbReference>
<evidence type="ECO:0000313" key="1">
    <source>
        <dbReference type="EMBL" id="RAQ22743.1"/>
    </source>
</evidence>
<dbReference type="Proteomes" id="UP000249377">
    <property type="component" value="Unassembled WGS sequence"/>
</dbReference>
<protein>
    <recommendedName>
        <fullName evidence="3">Glycoside hydrolase</fullName>
    </recommendedName>
</protein>
<proteinExistence type="predicted"/>
<keyword evidence="2" id="KW-1185">Reference proteome</keyword>
<dbReference type="PANTHER" id="PTHR36848">
    <property type="entry name" value="DNA-BINDING PROTEIN (PUTATIVE SECRETED PROTEIN)-RELATED"/>
    <property type="match status" value="1"/>
</dbReference>
<comment type="caution">
    <text evidence="1">The sequence shown here is derived from an EMBL/GenBank/DDBJ whole genome shotgun (WGS) entry which is preliminary data.</text>
</comment>
<dbReference type="InterPro" id="IPR008979">
    <property type="entry name" value="Galactose-bd-like_sf"/>
</dbReference>
<dbReference type="RefSeq" id="WP_112333307.1">
    <property type="nucleotide sequence ID" value="NZ_QLYR01000009.1"/>
</dbReference>
<dbReference type="Gene3D" id="2.60.120.260">
    <property type="entry name" value="Galactose-binding domain-like"/>
    <property type="match status" value="1"/>
</dbReference>
<dbReference type="InterPro" id="IPR029062">
    <property type="entry name" value="Class_I_gatase-like"/>
</dbReference>
<gene>
    <name evidence="1" type="ORF">DPQ25_11425</name>
</gene>
<dbReference type="InterPro" id="IPR053161">
    <property type="entry name" value="Ulvan_degrading_GH"/>
</dbReference>
<evidence type="ECO:0008006" key="3">
    <source>
        <dbReference type="Google" id="ProtNLM"/>
    </source>
</evidence>